<evidence type="ECO:0000256" key="4">
    <source>
        <dbReference type="ARBA" id="ARBA00022692"/>
    </source>
</evidence>
<dbReference type="GO" id="GO:0005345">
    <property type="term" value="F:purine nucleobase transmembrane transporter activity"/>
    <property type="evidence" value="ECO:0007669"/>
    <property type="project" value="TreeGrafter"/>
</dbReference>
<accession>J9CNQ3</accession>
<dbReference type="AlphaFoldDB" id="J9CNQ3"/>
<dbReference type="PANTHER" id="PTHR43337">
    <property type="entry name" value="XANTHINE/URACIL PERMEASE C887.17-RELATED"/>
    <property type="match status" value="1"/>
</dbReference>
<name>J9CNQ3_9ZZZZ</name>
<keyword evidence="6 7" id="KW-0472">Membrane</keyword>
<evidence type="ECO:0000256" key="6">
    <source>
        <dbReference type="ARBA" id="ARBA00023136"/>
    </source>
</evidence>
<gene>
    <name evidence="8" type="ORF">EVA_10148</name>
</gene>
<reference evidence="8" key="1">
    <citation type="journal article" date="2012" name="PLoS ONE">
        <title>Gene sets for utilization of primary and secondary nutrition supplies in the distal gut of endangered iberian lynx.</title>
        <authorList>
            <person name="Alcaide M."/>
            <person name="Messina E."/>
            <person name="Richter M."/>
            <person name="Bargiela R."/>
            <person name="Peplies J."/>
            <person name="Huws S.A."/>
            <person name="Newbold C.J."/>
            <person name="Golyshin P.N."/>
            <person name="Simon M.A."/>
            <person name="Lopez G."/>
            <person name="Yakimov M.M."/>
            <person name="Ferrer M."/>
        </authorList>
    </citation>
    <scope>NUCLEOTIDE SEQUENCE</scope>
</reference>
<evidence type="ECO:0000256" key="5">
    <source>
        <dbReference type="ARBA" id="ARBA00022989"/>
    </source>
</evidence>
<feature type="transmembrane region" description="Helical" evidence="7">
    <location>
        <begin position="57"/>
        <end position="78"/>
    </location>
</feature>
<feature type="transmembrane region" description="Helical" evidence="7">
    <location>
        <begin position="98"/>
        <end position="114"/>
    </location>
</feature>
<evidence type="ECO:0000313" key="8">
    <source>
        <dbReference type="EMBL" id="EJX01746.1"/>
    </source>
</evidence>
<evidence type="ECO:0000256" key="7">
    <source>
        <dbReference type="SAM" id="Phobius"/>
    </source>
</evidence>
<organism evidence="8">
    <name type="scientific">gut metagenome</name>
    <dbReference type="NCBI Taxonomy" id="749906"/>
    <lineage>
        <taxon>unclassified sequences</taxon>
        <taxon>metagenomes</taxon>
        <taxon>organismal metagenomes</taxon>
    </lineage>
</organism>
<dbReference type="InterPro" id="IPR006043">
    <property type="entry name" value="NCS2"/>
</dbReference>
<dbReference type="GO" id="GO:0005886">
    <property type="term" value="C:plasma membrane"/>
    <property type="evidence" value="ECO:0007669"/>
    <property type="project" value="TreeGrafter"/>
</dbReference>
<evidence type="ECO:0000256" key="2">
    <source>
        <dbReference type="ARBA" id="ARBA00005697"/>
    </source>
</evidence>
<comment type="caution">
    <text evidence="8">The sequence shown here is derived from an EMBL/GenBank/DDBJ whole genome shotgun (WGS) entry which is preliminary data.</text>
</comment>
<dbReference type="Pfam" id="PF00860">
    <property type="entry name" value="Xan_ur_permease"/>
    <property type="match status" value="1"/>
</dbReference>
<proteinExistence type="inferred from homology"/>
<evidence type="ECO:0000256" key="3">
    <source>
        <dbReference type="ARBA" id="ARBA00022448"/>
    </source>
</evidence>
<dbReference type="GO" id="GO:0012505">
    <property type="term" value="C:endomembrane system"/>
    <property type="evidence" value="ECO:0007669"/>
    <property type="project" value="UniProtKB-SubCell"/>
</dbReference>
<comment type="similarity">
    <text evidence="2">Belongs to the nucleobase:cation symporter-2 (NCS2) (TC 2.A.40) family. Azg-like subfamily.</text>
</comment>
<dbReference type="EMBL" id="AMCI01002834">
    <property type="protein sequence ID" value="EJX01746.1"/>
    <property type="molecule type" value="Genomic_DNA"/>
</dbReference>
<feature type="non-terminal residue" evidence="8">
    <location>
        <position position="255"/>
    </location>
</feature>
<feature type="transmembrane region" description="Helical" evidence="7">
    <location>
        <begin position="121"/>
        <end position="139"/>
    </location>
</feature>
<comment type="subcellular location">
    <subcellularLocation>
        <location evidence="1">Endomembrane system</location>
        <topology evidence="1">Multi-pass membrane protein</topology>
    </subcellularLocation>
</comment>
<dbReference type="InterPro" id="IPR045018">
    <property type="entry name" value="Azg-like"/>
</dbReference>
<sequence>MRRGLALPLFFAYYVCGPAGYTWQEGLGAVFISGVVFFLLTVTRIRQLIVNAVPMDMKLSIVVGIGAFIALIGLKNGGVIVADPSTFVALGDMTKPEVMLTLFGFFLTSSLMILRVRAGMIIGILTTTALGILCGVTSLPEGSWVSFEFPALGAIAGELNIKGAMAHGLISIIFTLTMVDLFDNMGVLIGLARKCGFMKTDGEIKNLDRAFITDSIGTMLSAWIGTTTATSYLESATGVAAGGRTGLTAISTAFC</sequence>
<dbReference type="PANTHER" id="PTHR43337:SF1">
    <property type="entry name" value="XANTHINE_URACIL PERMEASE C887.17-RELATED"/>
    <property type="match status" value="1"/>
</dbReference>
<protein>
    <submittedName>
        <fullName evidence="8">Xanthine/uracil permease family protein</fullName>
    </submittedName>
</protein>
<keyword evidence="3" id="KW-0813">Transport</keyword>
<keyword evidence="4 7" id="KW-0812">Transmembrane</keyword>
<keyword evidence="5 7" id="KW-1133">Transmembrane helix</keyword>
<feature type="transmembrane region" description="Helical" evidence="7">
    <location>
        <begin position="28"/>
        <end position="45"/>
    </location>
</feature>
<evidence type="ECO:0000256" key="1">
    <source>
        <dbReference type="ARBA" id="ARBA00004127"/>
    </source>
</evidence>
<feature type="transmembrane region" description="Helical" evidence="7">
    <location>
        <begin position="169"/>
        <end position="191"/>
    </location>
</feature>